<proteinExistence type="predicted"/>
<evidence type="ECO:0000313" key="1">
    <source>
        <dbReference type="Proteomes" id="UP000887565"/>
    </source>
</evidence>
<dbReference type="WBParaSite" id="nRc.2.0.1.t16917-RA">
    <property type="protein sequence ID" value="nRc.2.0.1.t16917-RA"/>
    <property type="gene ID" value="nRc.2.0.1.g16917"/>
</dbReference>
<name>A0A915ISB8_ROMCU</name>
<keyword evidence="1" id="KW-1185">Reference proteome</keyword>
<accession>A0A915ISB8</accession>
<dbReference type="AlphaFoldDB" id="A0A915ISB8"/>
<sequence>MSLMLYARASRNGFGFSPSSNCPNSTEALGDNFYHLYKN</sequence>
<protein>
    <submittedName>
        <fullName evidence="2">Uncharacterized protein</fullName>
    </submittedName>
</protein>
<organism evidence="1 2">
    <name type="scientific">Romanomermis culicivorax</name>
    <name type="common">Nematode worm</name>
    <dbReference type="NCBI Taxonomy" id="13658"/>
    <lineage>
        <taxon>Eukaryota</taxon>
        <taxon>Metazoa</taxon>
        <taxon>Ecdysozoa</taxon>
        <taxon>Nematoda</taxon>
        <taxon>Enoplea</taxon>
        <taxon>Dorylaimia</taxon>
        <taxon>Mermithida</taxon>
        <taxon>Mermithoidea</taxon>
        <taxon>Mermithidae</taxon>
        <taxon>Romanomermis</taxon>
    </lineage>
</organism>
<evidence type="ECO:0000313" key="2">
    <source>
        <dbReference type="WBParaSite" id="nRc.2.0.1.t16917-RA"/>
    </source>
</evidence>
<reference evidence="2" key="1">
    <citation type="submission" date="2022-11" db="UniProtKB">
        <authorList>
            <consortium name="WormBaseParasite"/>
        </authorList>
    </citation>
    <scope>IDENTIFICATION</scope>
</reference>
<dbReference type="Proteomes" id="UP000887565">
    <property type="component" value="Unplaced"/>
</dbReference>